<feature type="transmembrane region" description="Helical" evidence="1">
    <location>
        <begin position="111"/>
        <end position="130"/>
    </location>
</feature>
<dbReference type="EMBL" id="MHLN01000018">
    <property type="protein sequence ID" value="OGZ11573.1"/>
    <property type="molecule type" value="Genomic_DNA"/>
</dbReference>
<keyword evidence="1" id="KW-0472">Membrane</keyword>
<feature type="chain" id="PRO_5009582529" description="RDD domain-containing protein" evidence="2">
    <location>
        <begin position="29"/>
        <end position="147"/>
    </location>
</feature>
<proteinExistence type="predicted"/>
<evidence type="ECO:0008006" key="5">
    <source>
        <dbReference type="Google" id="ProtNLM"/>
    </source>
</evidence>
<name>A0A1G2DDG1_9BACT</name>
<feature type="transmembrane region" description="Helical" evidence="1">
    <location>
        <begin position="76"/>
        <end position="99"/>
    </location>
</feature>
<evidence type="ECO:0000313" key="3">
    <source>
        <dbReference type="EMBL" id="OGZ11573.1"/>
    </source>
</evidence>
<accession>A0A1G2DDG1</accession>
<gene>
    <name evidence="3" type="ORF">A3D67_00205</name>
</gene>
<protein>
    <recommendedName>
        <fullName evidence="5">RDD domain-containing protein</fullName>
    </recommendedName>
</protein>
<dbReference type="AlphaFoldDB" id="A0A1G2DDG1"/>
<feature type="signal peptide" evidence="2">
    <location>
        <begin position="1"/>
        <end position="28"/>
    </location>
</feature>
<sequence>MITIRILPKLLASLAILFLSAAPLAVFADGIPFAPGWQIVPPCEDTPPPAPVGQPAPPQECGFSTFMHLIRHLLDIALFLTIPLATLLFTYAGLLYLSASASPGNISQAHGIFWSVGLGFMWVLGAWFVVKLISDALLKGVFKATGL</sequence>
<organism evidence="3 4">
    <name type="scientific">Candidatus Lloydbacteria bacterium RIFCSPHIGHO2_02_FULL_51_22</name>
    <dbReference type="NCBI Taxonomy" id="1798663"/>
    <lineage>
        <taxon>Bacteria</taxon>
        <taxon>Candidatus Lloydiibacteriota</taxon>
    </lineage>
</organism>
<keyword evidence="1" id="KW-1133">Transmembrane helix</keyword>
<evidence type="ECO:0000313" key="4">
    <source>
        <dbReference type="Proteomes" id="UP000178099"/>
    </source>
</evidence>
<dbReference type="Proteomes" id="UP000178099">
    <property type="component" value="Unassembled WGS sequence"/>
</dbReference>
<evidence type="ECO:0000256" key="1">
    <source>
        <dbReference type="SAM" id="Phobius"/>
    </source>
</evidence>
<keyword evidence="1" id="KW-0812">Transmembrane</keyword>
<comment type="caution">
    <text evidence="3">The sequence shown here is derived from an EMBL/GenBank/DDBJ whole genome shotgun (WGS) entry which is preliminary data.</text>
</comment>
<reference evidence="3 4" key="1">
    <citation type="journal article" date="2016" name="Nat. Commun.">
        <title>Thousands of microbial genomes shed light on interconnected biogeochemical processes in an aquifer system.</title>
        <authorList>
            <person name="Anantharaman K."/>
            <person name="Brown C.T."/>
            <person name="Hug L.A."/>
            <person name="Sharon I."/>
            <person name="Castelle C.J."/>
            <person name="Probst A.J."/>
            <person name="Thomas B.C."/>
            <person name="Singh A."/>
            <person name="Wilkins M.J."/>
            <person name="Karaoz U."/>
            <person name="Brodie E.L."/>
            <person name="Williams K.H."/>
            <person name="Hubbard S.S."/>
            <person name="Banfield J.F."/>
        </authorList>
    </citation>
    <scope>NUCLEOTIDE SEQUENCE [LARGE SCALE GENOMIC DNA]</scope>
</reference>
<keyword evidence="2" id="KW-0732">Signal</keyword>
<evidence type="ECO:0000256" key="2">
    <source>
        <dbReference type="SAM" id="SignalP"/>
    </source>
</evidence>